<dbReference type="EMBL" id="JAIQZJ010000011">
    <property type="protein sequence ID" value="MBZ5739909.1"/>
    <property type="molecule type" value="Genomic_DNA"/>
</dbReference>
<reference evidence="2 3" key="1">
    <citation type="submission" date="2021-09" db="EMBL/GenBank/DDBJ databases">
        <title>Whole genome sequence of Nocardioides sp. GBK3QG-3.</title>
        <authorList>
            <person name="Tuo L."/>
        </authorList>
    </citation>
    <scope>NUCLEOTIDE SEQUENCE [LARGE SCALE GENOMIC DNA]</scope>
    <source>
        <strain evidence="2 3">GBK3QG-3</strain>
    </source>
</reference>
<accession>A0ABS7UFW9</accession>
<dbReference type="Proteomes" id="UP000780875">
    <property type="component" value="Unassembled WGS sequence"/>
</dbReference>
<feature type="compositionally biased region" description="Pro residues" evidence="1">
    <location>
        <begin position="59"/>
        <end position="75"/>
    </location>
</feature>
<organism evidence="2 3">
    <name type="scientific">Nocardioides mangrovi</name>
    <dbReference type="NCBI Taxonomy" id="2874580"/>
    <lineage>
        <taxon>Bacteria</taxon>
        <taxon>Bacillati</taxon>
        <taxon>Actinomycetota</taxon>
        <taxon>Actinomycetes</taxon>
        <taxon>Propionibacteriales</taxon>
        <taxon>Nocardioidaceae</taxon>
        <taxon>Nocardioides</taxon>
    </lineage>
</organism>
<feature type="region of interest" description="Disordered" evidence="1">
    <location>
        <begin position="50"/>
        <end position="132"/>
    </location>
</feature>
<evidence type="ECO:0000313" key="2">
    <source>
        <dbReference type="EMBL" id="MBZ5739909.1"/>
    </source>
</evidence>
<comment type="caution">
    <text evidence="2">The sequence shown here is derived from an EMBL/GenBank/DDBJ whole genome shotgun (WGS) entry which is preliminary data.</text>
</comment>
<sequence>MASKSAFDRLQETVVGTVRGVAKDPVGTAKGTIAIGRAVVGQVVEQVTRVVHDRGGKGTPPPSAPPAKPAPPAPVPVTAAEPPAPSPTEVAKVVAKKAPATKAPPAKKAAAKKAPAKKSTPSAKLPPRKQED</sequence>
<evidence type="ECO:0000313" key="3">
    <source>
        <dbReference type="Proteomes" id="UP000780875"/>
    </source>
</evidence>
<evidence type="ECO:0000256" key="1">
    <source>
        <dbReference type="SAM" id="MobiDB-lite"/>
    </source>
</evidence>
<feature type="compositionally biased region" description="Low complexity" evidence="1">
    <location>
        <begin position="76"/>
        <end position="108"/>
    </location>
</feature>
<keyword evidence="3" id="KW-1185">Reference proteome</keyword>
<dbReference type="RefSeq" id="WP_224124413.1">
    <property type="nucleotide sequence ID" value="NZ_JAIQZJ010000011.1"/>
</dbReference>
<name>A0ABS7UFW9_9ACTN</name>
<evidence type="ECO:0008006" key="4">
    <source>
        <dbReference type="Google" id="ProtNLM"/>
    </source>
</evidence>
<proteinExistence type="predicted"/>
<protein>
    <recommendedName>
        <fullName evidence="4">Histone</fullName>
    </recommendedName>
</protein>
<gene>
    <name evidence="2" type="ORF">K8U61_17175</name>
</gene>